<dbReference type="EMBL" id="KN042429">
    <property type="protein sequence ID" value="KFH62991.1"/>
    <property type="molecule type" value="Genomic_DNA"/>
</dbReference>
<dbReference type="InterPro" id="IPR037652">
    <property type="entry name" value="Mim2"/>
</dbReference>
<protein>
    <submittedName>
        <fullName evidence="2">Uncharacterized protein</fullName>
    </submittedName>
</protein>
<dbReference type="OrthoDB" id="5555533at2759"/>
<dbReference type="AlphaFoldDB" id="A0A086TM14"/>
<proteinExistence type="predicted"/>
<evidence type="ECO:0000313" key="2">
    <source>
        <dbReference type="EMBL" id="KFH62991.1"/>
    </source>
</evidence>
<dbReference type="Proteomes" id="UP000243308">
    <property type="component" value="Unassembled WGS sequence"/>
</dbReference>
<reference evidence="2 3" key="1">
    <citation type="submission" date="2011-02" db="EMBL/GenBank/DDBJ databases">
        <title>The Genome Sequence of Mortierella verticillata NRRL 6337.</title>
        <authorList>
            <consortium name="The Broad Institute Genome Sequencing Platform"/>
            <person name="Russ C."/>
            <person name="Cuomo C."/>
            <person name="Burger G."/>
            <person name="Gray M.W."/>
            <person name="Holland P.W.H."/>
            <person name="King N."/>
            <person name="Lang F.B.F."/>
            <person name="Roger A.J."/>
            <person name="Ruiz-Trillo I."/>
            <person name="Young S.K."/>
            <person name="Zeng Q."/>
            <person name="Gargeya S."/>
            <person name="Alvarado L."/>
            <person name="Berlin A."/>
            <person name="Chapman S.B."/>
            <person name="Chen Z."/>
            <person name="Freedman E."/>
            <person name="Gellesch M."/>
            <person name="Goldberg J."/>
            <person name="Griggs A."/>
            <person name="Gujja S."/>
            <person name="Heilman E."/>
            <person name="Heiman D."/>
            <person name="Howarth C."/>
            <person name="Mehta T."/>
            <person name="Neiman D."/>
            <person name="Pearson M."/>
            <person name="Roberts A."/>
            <person name="Saif S."/>
            <person name="Shea T."/>
            <person name="Shenoy N."/>
            <person name="Sisk P."/>
            <person name="Stolte C."/>
            <person name="Sykes S."/>
            <person name="White J."/>
            <person name="Yandava C."/>
            <person name="Haas B."/>
            <person name="Nusbaum C."/>
            <person name="Birren B."/>
        </authorList>
    </citation>
    <scope>NUCLEOTIDE SEQUENCE [LARGE SCALE GENOMIC DNA]</scope>
    <source>
        <strain evidence="2 3">NRRL 6337</strain>
    </source>
</reference>
<dbReference type="Pfam" id="PF19117">
    <property type="entry name" value="Mim2"/>
    <property type="match status" value="1"/>
</dbReference>
<evidence type="ECO:0000313" key="3">
    <source>
        <dbReference type="Proteomes" id="UP000243308"/>
    </source>
</evidence>
<evidence type="ECO:0000256" key="1">
    <source>
        <dbReference type="SAM" id="MobiDB-lite"/>
    </source>
</evidence>
<dbReference type="PANTHER" id="PTHR28230">
    <property type="entry name" value="CHROMOSOME 1, WHOLE GENOME SHOTGUN SEQUENCE"/>
    <property type="match status" value="1"/>
</dbReference>
<organism evidence="2 3">
    <name type="scientific">Podila verticillata NRRL 6337</name>
    <dbReference type="NCBI Taxonomy" id="1069443"/>
    <lineage>
        <taxon>Eukaryota</taxon>
        <taxon>Fungi</taxon>
        <taxon>Fungi incertae sedis</taxon>
        <taxon>Mucoromycota</taxon>
        <taxon>Mortierellomycotina</taxon>
        <taxon>Mortierellomycetes</taxon>
        <taxon>Mortierellales</taxon>
        <taxon>Mortierellaceae</taxon>
        <taxon>Podila</taxon>
    </lineage>
</organism>
<gene>
    <name evidence="2" type="ORF">MVEG_11029</name>
</gene>
<keyword evidence="3" id="KW-1185">Reference proteome</keyword>
<accession>A0A086TM14</accession>
<name>A0A086TM14_9FUNG</name>
<dbReference type="GO" id="GO:0045040">
    <property type="term" value="P:protein insertion into mitochondrial outer membrane"/>
    <property type="evidence" value="ECO:0007669"/>
    <property type="project" value="InterPro"/>
</dbReference>
<feature type="region of interest" description="Disordered" evidence="1">
    <location>
        <begin position="44"/>
        <end position="64"/>
    </location>
</feature>
<sequence>MDPPTNLLPTGADGYIDETVAATRPDTLAQRIFEIDEQLSDVASIDQGDESDFSDFSTTSSTDTRDIQREWDENMEQGRQLFAIVIFPYIGRWMGKKMSYWIWTRFLQHHYKFRSIGA</sequence>
<dbReference type="GO" id="GO:0005741">
    <property type="term" value="C:mitochondrial outer membrane"/>
    <property type="evidence" value="ECO:0007669"/>
    <property type="project" value="TreeGrafter"/>
</dbReference>
<dbReference type="PANTHER" id="PTHR28230:SF1">
    <property type="entry name" value="MITOCHONDRIAL IMPORT PROTEIN 2"/>
    <property type="match status" value="1"/>
</dbReference>
<dbReference type="GO" id="GO:0070096">
    <property type="term" value="P:mitochondrial outer membrane translocase complex assembly"/>
    <property type="evidence" value="ECO:0007669"/>
    <property type="project" value="InterPro"/>
</dbReference>